<dbReference type="Pfam" id="PF12774">
    <property type="entry name" value="AAA_6"/>
    <property type="match status" value="1"/>
</dbReference>
<dbReference type="GO" id="GO:0016539">
    <property type="term" value="P:intein-mediated protein splicing"/>
    <property type="evidence" value="ECO:0007669"/>
    <property type="project" value="InterPro"/>
</dbReference>
<proteinExistence type="inferred from homology"/>
<dbReference type="Proteomes" id="UP000648187">
    <property type="component" value="Unassembled WGS sequence"/>
</dbReference>
<dbReference type="InterPro" id="IPR041589">
    <property type="entry name" value="DNAH3_AAA_lid_1"/>
</dbReference>
<keyword evidence="6" id="KW-0547">Nucleotide-binding</keyword>
<evidence type="ECO:0000256" key="5">
    <source>
        <dbReference type="ARBA" id="ARBA00022737"/>
    </source>
</evidence>
<keyword evidence="18" id="KW-1185">Reference proteome</keyword>
<dbReference type="InterPro" id="IPR024317">
    <property type="entry name" value="Dynein_heavy_chain_D4_dom"/>
</dbReference>
<dbReference type="Pfam" id="PF12781">
    <property type="entry name" value="AAA_9"/>
    <property type="match status" value="2"/>
</dbReference>
<dbReference type="Pfam" id="PF18199">
    <property type="entry name" value="Dynein_C"/>
    <property type="match status" value="2"/>
</dbReference>
<dbReference type="InterPro" id="IPR006141">
    <property type="entry name" value="Intein_N"/>
</dbReference>
<keyword evidence="8" id="KW-0243">Dynein</keyword>
<dbReference type="Pfam" id="PF03028">
    <property type="entry name" value="Dynein_heavy"/>
    <property type="match status" value="2"/>
</dbReference>
<dbReference type="InterPro" id="IPR041228">
    <property type="entry name" value="Dynein_C"/>
</dbReference>
<dbReference type="InterPro" id="IPR024743">
    <property type="entry name" value="Dynein_HC_stalk"/>
</dbReference>
<keyword evidence="13" id="KW-0966">Cell projection</keyword>
<dbReference type="FunFam" id="1.10.287.2620:FF:000003">
    <property type="entry name" value="Dynein, axonemal, heavy chain 5"/>
    <property type="match status" value="1"/>
</dbReference>
<dbReference type="Pfam" id="PF08393">
    <property type="entry name" value="DHC_N2"/>
    <property type="match status" value="1"/>
</dbReference>
<dbReference type="InterPro" id="IPR013594">
    <property type="entry name" value="Dynein_heavy_tail"/>
</dbReference>
<dbReference type="Gene3D" id="1.20.1270.280">
    <property type="match status" value="1"/>
</dbReference>
<dbReference type="FunFam" id="1.20.920.30:FF:000004">
    <property type="entry name" value="Dynein axonemal heavy chain 5"/>
    <property type="match status" value="1"/>
</dbReference>
<dbReference type="FunFam" id="1.10.8.710:FF:000003">
    <property type="entry name" value="Dynein axonemal heavy chain 5"/>
    <property type="match status" value="1"/>
</dbReference>
<dbReference type="FunFam" id="3.20.180.20:FF:000001">
    <property type="entry name" value="Dynein axonemal heavy chain 5"/>
    <property type="match status" value="1"/>
</dbReference>
<dbReference type="Pfam" id="PF17857">
    <property type="entry name" value="AAA_lid_1"/>
    <property type="match status" value="2"/>
</dbReference>
<dbReference type="InterPro" id="IPR043160">
    <property type="entry name" value="Dynein_C_barrel"/>
</dbReference>
<keyword evidence="5" id="KW-0677">Repeat</keyword>
<evidence type="ECO:0000256" key="1">
    <source>
        <dbReference type="ARBA" id="ARBA00004430"/>
    </source>
</evidence>
<dbReference type="PROSITE" id="PS50817">
    <property type="entry name" value="INTEIN_N_TER"/>
    <property type="match status" value="1"/>
</dbReference>
<dbReference type="InterPro" id="IPR004273">
    <property type="entry name" value="Dynein_heavy_D6_P-loop"/>
</dbReference>
<evidence type="ECO:0000313" key="18">
    <source>
        <dbReference type="Proteomes" id="UP000648187"/>
    </source>
</evidence>
<dbReference type="PANTHER" id="PTHR46532:SF4">
    <property type="entry name" value="AAA+ ATPASE DOMAIN-CONTAINING PROTEIN"/>
    <property type="match status" value="1"/>
</dbReference>
<dbReference type="InterPro" id="IPR042219">
    <property type="entry name" value="AAA_lid_11_sf"/>
</dbReference>
<feature type="region of interest" description="Disordered" evidence="15">
    <location>
        <begin position="1737"/>
        <end position="1783"/>
    </location>
</feature>
<evidence type="ECO:0000256" key="14">
    <source>
        <dbReference type="SAM" id="Coils"/>
    </source>
</evidence>
<dbReference type="GO" id="GO:0005524">
    <property type="term" value="F:ATP binding"/>
    <property type="evidence" value="ECO:0007669"/>
    <property type="project" value="UniProtKB-KW"/>
</dbReference>
<evidence type="ECO:0000256" key="11">
    <source>
        <dbReference type="ARBA" id="ARBA00023175"/>
    </source>
</evidence>
<dbReference type="InterPro" id="IPR035699">
    <property type="entry name" value="AAA_6"/>
</dbReference>
<dbReference type="Gene3D" id="1.10.8.710">
    <property type="match status" value="1"/>
</dbReference>
<dbReference type="InterPro" id="IPR013602">
    <property type="entry name" value="Dynein_heavy_linker"/>
</dbReference>
<feature type="coiled-coil region" evidence="14">
    <location>
        <begin position="5148"/>
        <end position="5189"/>
    </location>
</feature>
<feature type="coiled-coil region" evidence="14">
    <location>
        <begin position="471"/>
        <end position="515"/>
    </location>
</feature>
<dbReference type="Pfam" id="PF17852">
    <property type="entry name" value="Dynein_AAA_lid"/>
    <property type="match status" value="1"/>
</dbReference>
<dbReference type="EMBL" id="JACKWZ010000024">
    <property type="protein sequence ID" value="KAF9421411.1"/>
    <property type="molecule type" value="Genomic_DNA"/>
</dbReference>
<accession>A0A835GQ63</accession>
<dbReference type="FunFam" id="3.10.490.20:FF:000003">
    <property type="entry name" value="Dynein heavy chain 5, axonemal"/>
    <property type="match status" value="2"/>
</dbReference>
<dbReference type="Pfam" id="PF08385">
    <property type="entry name" value="DHC_N1"/>
    <property type="match status" value="2"/>
</dbReference>
<dbReference type="InterPro" id="IPR042222">
    <property type="entry name" value="Dynein_2_N"/>
</dbReference>
<dbReference type="InterPro" id="IPR035706">
    <property type="entry name" value="AAA_9"/>
</dbReference>
<dbReference type="GO" id="GO:0005858">
    <property type="term" value="C:axonemal dynein complex"/>
    <property type="evidence" value="ECO:0007669"/>
    <property type="project" value="TreeGrafter"/>
</dbReference>
<dbReference type="Gene3D" id="1.20.920.30">
    <property type="match status" value="2"/>
</dbReference>
<feature type="domain" description="AAA+ ATPase" evidence="16">
    <location>
        <begin position="4314"/>
        <end position="4462"/>
    </location>
</feature>
<evidence type="ECO:0000256" key="2">
    <source>
        <dbReference type="ARBA" id="ARBA00008887"/>
    </source>
</evidence>
<dbReference type="FunFam" id="1.20.920.20:FF:000004">
    <property type="entry name" value="Dynein axonemal heavy chain 5"/>
    <property type="match status" value="2"/>
</dbReference>
<dbReference type="Pfam" id="PF12780">
    <property type="entry name" value="AAA_8"/>
    <property type="match status" value="2"/>
</dbReference>
<organism evidence="17 18">
    <name type="scientific">Spodoptera exigua</name>
    <name type="common">Beet armyworm</name>
    <name type="synonym">Noctua fulgens</name>
    <dbReference type="NCBI Taxonomy" id="7107"/>
    <lineage>
        <taxon>Eukaryota</taxon>
        <taxon>Metazoa</taxon>
        <taxon>Ecdysozoa</taxon>
        <taxon>Arthropoda</taxon>
        <taxon>Hexapoda</taxon>
        <taxon>Insecta</taxon>
        <taxon>Pterygota</taxon>
        <taxon>Neoptera</taxon>
        <taxon>Endopterygota</taxon>
        <taxon>Lepidoptera</taxon>
        <taxon>Glossata</taxon>
        <taxon>Ditrysia</taxon>
        <taxon>Noctuoidea</taxon>
        <taxon>Noctuidae</taxon>
        <taxon>Amphipyrinae</taxon>
        <taxon>Spodoptera</taxon>
    </lineage>
</organism>
<dbReference type="FunFam" id="3.40.50.300:FF:000044">
    <property type="entry name" value="Dynein heavy chain 5, axonemal"/>
    <property type="match status" value="1"/>
</dbReference>
<keyword evidence="9 14" id="KW-0175">Coiled coil</keyword>
<feature type="coiled-coil region" evidence="14">
    <location>
        <begin position="694"/>
        <end position="728"/>
    </location>
</feature>
<evidence type="ECO:0000313" key="17">
    <source>
        <dbReference type="EMBL" id="KAF9421411.1"/>
    </source>
</evidence>
<dbReference type="GO" id="GO:0007018">
    <property type="term" value="P:microtubule-based movement"/>
    <property type="evidence" value="ECO:0007669"/>
    <property type="project" value="InterPro"/>
</dbReference>
<evidence type="ECO:0000256" key="6">
    <source>
        <dbReference type="ARBA" id="ARBA00022741"/>
    </source>
</evidence>
<dbReference type="SMART" id="SM00382">
    <property type="entry name" value="AAA"/>
    <property type="match status" value="3"/>
</dbReference>
<evidence type="ECO:0000256" key="8">
    <source>
        <dbReference type="ARBA" id="ARBA00023017"/>
    </source>
</evidence>
<dbReference type="FunFam" id="3.40.50.300:FF:000543">
    <property type="entry name" value="Dynein axonemal heavy chain 5"/>
    <property type="match status" value="1"/>
</dbReference>
<dbReference type="InterPro" id="IPR003593">
    <property type="entry name" value="AAA+_ATPase"/>
</dbReference>
<dbReference type="Pfam" id="PF12777">
    <property type="entry name" value="MT"/>
    <property type="match status" value="2"/>
</dbReference>
<dbReference type="SUPFAM" id="SSF52540">
    <property type="entry name" value="P-loop containing nucleoside triphosphate hydrolases"/>
    <property type="match status" value="5"/>
</dbReference>
<dbReference type="FunFam" id="3.40.50.300:FF:000320">
    <property type="entry name" value="Dynein, axonemal, heavy chain 5"/>
    <property type="match status" value="1"/>
</dbReference>
<dbReference type="InterPro" id="IPR042228">
    <property type="entry name" value="Dynein_linker_3"/>
</dbReference>
<dbReference type="Gene3D" id="1.20.58.1120">
    <property type="match status" value="1"/>
</dbReference>
<dbReference type="Gene3D" id="1.10.8.720">
    <property type="entry name" value="Region D6 of dynein motor"/>
    <property type="match status" value="2"/>
</dbReference>
<dbReference type="GO" id="GO:0008569">
    <property type="term" value="F:minus-end-directed microtubule motor activity"/>
    <property type="evidence" value="ECO:0007669"/>
    <property type="project" value="InterPro"/>
</dbReference>
<dbReference type="Gene3D" id="1.20.140.100">
    <property type="entry name" value="Dynein heavy chain, N-terminal domain 2"/>
    <property type="match status" value="1"/>
</dbReference>
<dbReference type="InterPro" id="IPR043157">
    <property type="entry name" value="Dynein_AAA1S"/>
</dbReference>
<dbReference type="Gene3D" id="3.10.490.20">
    <property type="match status" value="2"/>
</dbReference>
<feature type="coiled-coil region" evidence="14">
    <location>
        <begin position="4935"/>
        <end position="4969"/>
    </location>
</feature>
<evidence type="ECO:0000259" key="16">
    <source>
        <dbReference type="SMART" id="SM00382"/>
    </source>
</evidence>
<dbReference type="FunFam" id="3.40.50.300:FF:002141">
    <property type="entry name" value="Dynein heavy chain"/>
    <property type="match status" value="1"/>
</dbReference>
<comment type="caution">
    <text evidence="17">The sequence shown here is derived from an EMBL/GenBank/DDBJ whole genome shotgun (WGS) entry which is preliminary data.</text>
</comment>
<feature type="domain" description="AAA+ ATPase" evidence="16">
    <location>
        <begin position="3982"/>
        <end position="4239"/>
    </location>
</feature>
<keyword evidence="11" id="KW-0505">Motor protein</keyword>
<comment type="subcellular location">
    <subcellularLocation>
        <location evidence="1">Cytoplasm</location>
        <location evidence="1">Cytoskeleton</location>
        <location evidence="1">Cilium axoneme</location>
    </subcellularLocation>
</comment>
<dbReference type="FunFam" id="3.40.50.300:FF:001221">
    <property type="entry name" value="Axonemal dynein heavy chain 8"/>
    <property type="match status" value="1"/>
</dbReference>
<feature type="domain" description="AAA+ ATPase" evidence="16">
    <location>
        <begin position="3700"/>
        <end position="3845"/>
    </location>
</feature>
<evidence type="ECO:0000256" key="9">
    <source>
        <dbReference type="ARBA" id="ARBA00023054"/>
    </source>
</evidence>
<evidence type="ECO:0000256" key="15">
    <source>
        <dbReference type="SAM" id="MobiDB-lite"/>
    </source>
</evidence>
<dbReference type="PANTHER" id="PTHR46532">
    <property type="entry name" value="MALE FERTILITY FACTOR KL5"/>
    <property type="match status" value="1"/>
</dbReference>
<dbReference type="Gene3D" id="1.10.287.2620">
    <property type="match status" value="1"/>
</dbReference>
<dbReference type="FunFam" id="1.20.1270.280:FF:000002">
    <property type="entry name" value="Dynein heavy chain 5, axonemal"/>
    <property type="match status" value="1"/>
</dbReference>
<dbReference type="Gene3D" id="1.10.8.1220">
    <property type="match status" value="1"/>
</dbReference>
<dbReference type="InterPro" id="IPR041466">
    <property type="entry name" value="Dynein_AAA5_ext"/>
</dbReference>
<keyword evidence="7" id="KW-0067">ATP-binding</keyword>
<dbReference type="Gene3D" id="1.10.472.130">
    <property type="match status" value="1"/>
</dbReference>
<dbReference type="Gene3D" id="1.20.920.20">
    <property type="match status" value="2"/>
</dbReference>
<dbReference type="Pfam" id="PF12775">
    <property type="entry name" value="AAA_7"/>
    <property type="match status" value="2"/>
</dbReference>
<dbReference type="GO" id="GO:0045505">
    <property type="term" value="F:dynein intermediate chain binding"/>
    <property type="evidence" value="ECO:0007669"/>
    <property type="project" value="InterPro"/>
</dbReference>
<dbReference type="InterPro" id="IPR027417">
    <property type="entry name" value="P-loop_NTPase"/>
</dbReference>
<protein>
    <recommendedName>
        <fullName evidence="16">AAA+ ATPase domain-containing protein</fullName>
    </recommendedName>
</protein>
<dbReference type="FunFam" id="3.40.50.300:FF:000049">
    <property type="entry name" value="Dynein, axonemal, heavy chain 5"/>
    <property type="match status" value="2"/>
</dbReference>
<dbReference type="Gene3D" id="3.40.50.300">
    <property type="entry name" value="P-loop containing nucleotide triphosphate hydrolases"/>
    <property type="match status" value="9"/>
</dbReference>
<gene>
    <name evidence="17" type="ORF">HW555_002626</name>
</gene>
<evidence type="ECO:0000256" key="13">
    <source>
        <dbReference type="ARBA" id="ARBA00023273"/>
    </source>
</evidence>
<dbReference type="GO" id="GO:0097729">
    <property type="term" value="C:9+2 motile cilium"/>
    <property type="evidence" value="ECO:0007669"/>
    <property type="project" value="UniProtKB-ARBA"/>
</dbReference>
<keyword evidence="3" id="KW-0963">Cytoplasm</keyword>
<dbReference type="InterPro" id="IPR026983">
    <property type="entry name" value="DHC"/>
</dbReference>
<keyword evidence="4" id="KW-0493">Microtubule</keyword>
<evidence type="ECO:0000256" key="7">
    <source>
        <dbReference type="ARBA" id="ARBA00022840"/>
    </source>
</evidence>
<dbReference type="Gene3D" id="3.20.180.20">
    <property type="entry name" value="Dynein heavy chain, N-terminal domain 2"/>
    <property type="match status" value="1"/>
</dbReference>
<evidence type="ECO:0000256" key="12">
    <source>
        <dbReference type="ARBA" id="ARBA00023212"/>
    </source>
</evidence>
<dbReference type="GO" id="GO:0051959">
    <property type="term" value="F:dynein light intermediate chain binding"/>
    <property type="evidence" value="ECO:0007669"/>
    <property type="project" value="InterPro"/>
</dbReference>
<dbReference type="GO" id="GO:0005874">
    <property type="term" value="C:microtubule"/>
    <property type="evidence" value="ECO:0007669"/>
    <property type="project" value="UniProtKB-KW"/>
</dbReference>
<sequence>MYQRIIESYVEKRVGMTYGPPGGRAMTVFIDDINMPVVNEWGDQVKMLPTPAKFHYVFNLRDLSRIWEGILNIKREELQSINMALKLWFHECLRVISDRFTNVEDKQWFVTNFWKTASKELSDYVNEFPNTETYFVNFLREPIDPTGEEDEDFSLDAPKIYEELPSWEFVLNKLVGFQDLFNEQIRGAHLDLVFFHDAMVHLFIISRIINTPRGNAMLVGVGGSGKQNLTKLASFIANYKFYQITLSRYYNVYNFMEDIKALYRIAGLQGCGISFIFTDNDIKDEQFLEFINNILSSGEIANLFTKEELDEILNELQPIMKKLAPRRVPVPDVLYEYFITRSRANLHVVLCFSPVGERFRSRALRFPGLISGTTTDWFQKWPKQALIEVAHHFLWDFEVVCTPATKQELMEMMGIVQDNVADTCVIYHERFRRQVHVTPKSYLSFLKGYKSLYKYKHAYIAEMAQKMTTGLDKLVEAAASVDILKRELEEKEIEINEATERAEEVLATVGEAQAAAEAVKAEVLEVKDRAVKLVSVIAAETAVAEDKLAAAKPALDAAEAALLTIHSADIATVRKLGKPPHLITLIMDAVIILFRRHIDPIKPDPEKQFLVPSWGESLKVMADVRFLNNLRYYPKDEINAEMIDLLQPYFRYSHYNFDAAKVACGNVAGLISWTIAMAQFYGVNKDVLPLKANLAVMQGKYQAAKRELEAAQTELDEKESELAHVKSQFDEAMVLKQAVLDDAALCQQKMDAASALINGLSGERIRWTDQSAHFRAEIERLVGDILLLTGFLFYSGPFNQEFRNLLISNWLSDLTSRKIPVSMNLNITHELTDNATIGEWNLYGLPTDELSVQNGIIVTKAARFPLLIDPQTQGKRWIKNMEKFNRNHVEDCVSLGLPMLIEDIAEELDPALDDILERNYIKIGSSNKVKFGDKEIDVMPSHKIYITTKLPNPAYTPEVSARTSIIDFTVTTQGLEDQLLGRVILTEKAELETERTQLIKDVTANRRKIQELESNLLQKLTTIEGSLVEDVTLIQVLNVTKATAMEVKEKLDIAKETEIKINTAREEYRPVATRGSVLYFLICNMSLVCNMYQTSLAQFLELFDLSMERSPRSPIMLRRIGFIIDYLTYDVFKFISRGFYEKHKYLFTILLTLNIDLQREYIKFEEFDKELPEDEPLPDGYNTLDVFRKLLVVRSWCPDRTLAQSLKYVVSSMGARYSEAVIVNYEQMVLQSRPLVPMIGFLAMGSDPTPSIEITAKRLETVCSSISMGQGQEIHARKLIDRGLKEGFWVLLQNCHLGLNYMTEVMEQFSELEKTPEKVHEHFRLWITTEVHPKFPITLLQMSIKYTCEPPSGMKAGLMRTYDAMNQDFLDYSDSPFYLPLIYTISFLHTVVQERRKFGPLGWNIPYEFNSADWLSSCMFVQNHLDSLEPGQPVSWTTVRYMVSAVQYGGRVTDDYDTRLLVTFCKVLFSDQLFNDDFQFYKGYGMLKFKNIPEYLEVMETMKTVDPPQVYGLHTNADITYQRNTTLELLDTILSIQPKEASGRVGETREASVYRQTKEMLDKVPPNFDPHEVLSSRPNSFWMTGFFNPQGFLTAMRQEVTRAHKGWALDMVTLHNDVTKLTYEEVKTPAPEGVFVHGLYLDGAGWDRRNMRLCESTIKIVYTALPVVHIYAINSTAPKDHKLYQCPVYKKPLRTDLTFITPLWLPTIKNSDHWILRGVAMLDYEYSFVFKNEATAVPPEGEPAPDATPQEEGSAVPEEGPQPGRKEVAIEEPERYADEEDDLTITERKIAEVARTLSQKMSSIRKMSFTDGERVEVDKTALEAILDVSSRIAGIQRRSRLSMSTLALSHESYKDKQAKAKEARNNRMGGLKQQHRYLLENCALLLNRPNEYVLEGVYDADIHIELLDSAIAEGGRNCIVLCDALLPPCKMGNTASNGRHRNHLKTSWRCGGRLQPLASCLGIESGRFVPNQRGKMERTYLSDASTIGTEGKCVAMYRFKTKAIDAKNVVDDYFFVVFDVNPETNNVVSAIYHTMRRVYIPALKTCQGWEDINPPNPNSQTIINTYISKIMLFVDYLAKTKIDLDCCTRFKINYALYEDELADEEKMKLAITKTHVLEEICTYVKQWIRQITMKWRQLDNLVTDYYNEAFDNVKYLYALEKYCEPLYRLVIMALVSDMFTAFRCDPSTTQQYIPGLLYTIRMIFATSRYYNTTKQISTLLVKVTNQILNMCMEFLTKDGKKNIWNQDKLKFIYNAKLCLSLYNFYRECYAETQKEMMEAADERPFDCSEMRPDFDKDYKTYKDAVANQELLLENFMINLDCLYLEDQYYDLIRTYTAEIESLRDRYNEEKEQPELPRNMPPVSGRIMWIRFYNKTINYPMDVFKQHHEVITHMNTQRCIKLYNVLSIVFTEFELIYHHAWAENVGQHLHTRVYQRGRIYVAIGAKIYVTMNVNIVGVPDGAQIVAFCKDKIFGNYERIKHLVDRNNQIRRSMPKLYQPLLRAQLIKLENAFQPGLSTITWTSLEIPSYCENIERVLTEVDLFVKESHVVDMKEARIDAILKSITKTVLVYLPEEAVDPAVFYEENLLRRDEIAMEIQQKSWNAEIAVIELVHKFLDSVPSKAIQDLKNKWSVYKLVVVSFTKQHFMLDLEKALKQVTSATRVITEDAVFLEIVNPDRYDINHTINECNELFAYFATKCVEALIKCTRQSLDLLRRRASVSSFLTMTVDPEEQKKLKPLMLTNMYLQIPNISIKPTLEEIQTSFSQVVLNCIMDVHRFVFMWGQQDQIKKEQLAGVSLTLAAIRSTTGSRSGSNVSGVRSLFRMVSEHKDIVRSVMALQGMMFMYKPDIEKLMKSYGRFSHLWAEDRVQQVQDFVDSNPMNIIVKDMLHKYEGQTEEVLGLPQRHIIGSIQINMDDIKLALHLESIEWKRILGRLLCQAYKERVNKLQQFIKDRMKTMSKRIKDLDDVRVAMMCLELIREEFISMDMELDLIEESYGTFSQFNIDVPKEDADMVYGLRYAFQNMLLTSQQVQQKIVDMQGPLQSELTEGVTTFLEDVLKFDADFDQFGPLTPGLTAREASDRVIMFQSRFDELWRRFEMYSSGEKLFGMEVKDYPILHQKKKEFNLLNKLYSLYLAVMNSIDGYFETPWGEIQIEQIVTQLSEFDVRCRKLPRGMKDWPAFIELKNKIDDFNQTCPLLELMADKSMKDRHWRRLEKLMNCVLDVESEAFTLANVMEAPLLKYKEDVEDICISAVKEKDIEAKLKQVTADWALVDLTFANFKNRGELLIKPAETLEIITLLEDSLMILNSLASNRYNAPFKKNILLWINKLVSTSEILEKWLQVQNLWMYLEAVFVGGDIAKQLPAEAKRFAGIDKTYVKIMYRARDIVNCVETCTSDDTLKQLLPHLYEQLEACQKSLTGYLETKRLIFPRFFFVSDPVLLEILGQASDPHSIQSHLPSIFDAVFTVDFDDKDRITHMNSSNGERIQLEMPVSCIGGVEIWLNTLLDTMKNTVKNIIANIAQTMSGDPEFEFLSGFWNFPGQAGLLGMQILWTSDAEYALKKAKADRFIMRITNQKNLDLLNGLIDQTVRDLIPLDRTQIETMITIHVHQRDIFDDLVRMRIKTPRDFEWQKQARFYYFEESDDCVVSITDVDFLYQLFQMRSTIEAGGQNEYLGITERLVITPLTDQCYITLSQAIGMSQGGAPAGPAGTGKTETTKDMGRTLGKLVIVFNCSDQMDFRGLGRIYKGLAQSGTWGCFDEFNRIELPVLSVAAQQIYICLTARREKKEFFIFSDGDTVSLNPEFAFIITMNPGYAGRQELPENLKIQFRWVAMMVPDRQIIIRVKLASCGFKDNIVLARKFFTLYKLCEEQLSKQVHYDFGLRNILSVLRTMGAQKRANPDNTEENIMMRVLKEMNVSKLVDEDEPLFISLIEDLFPGMKLTQTVQREMQRAILVVTERTGLVNHPDWNLKIIQLYETSLVRHGLMTMGPTGSGKTTCIHTLMAALTEVGKPHREMRMNPKAITAPQMFGRLDVSTNDWTDGIFSTLWRRTLKVKKSDTTWIVLDGPVDAVWIENLNSVLDDNKTLTLANGDRITMAQNSKLVFEPDNVDNASPATVSRMGMVFLSSSVLKWKPILEGWLRKRSQKEADCFRNVFEKVYDDVHSYVQQKLDVKMKLLEAIYIRQCIDVLSGLLRIELPPGKIHTDRHLERLFIFAMMWSLGAVLELDMRTRMAEYMTKLPVKMDWPGAKSKEWVMPFEYNVSNTGVWEHWLVRILSESVEQYIYPSDSIPEYASILVPNFDNVCITFLIDIIASQNKAVLLIGEQGTAKTVMLKSYMSQYDNEVKLFKIVNFSSATTPNMFQRIIESYVEKRVGMTYGPPGGRAMTVFVDDINMPVVNEWGDQVTNEIVRQMMECGGFYSLDKPGDFFIIADIQMFGAMIHPGGGRNDIPPRLKRQFNIFNCTLPSIASMDRIFDTISTGHFCKSRYDKKIIEFMPKLVPVTRIMWQQTKVKMLPTPAKFHYVFNLRDLSRIWEGILHIKREEIQSVNTALKLWFHECLRVISDRFTTFDDKNWFVANFWKTAAQELPEYVSEFPDEETYFVNFLREPVEPTGDEDEDFSTDAPKVYEELPSWEFVLNKLVGFQDLFNEQIRGAHLDLVFFHDAMVHLFIISRIINTPRGNALLVGVGGSGKQSLTKLASFIANFSFYQITLTRSYNVNNFMDDIKVLYRIAGLQGRGISFIFTDNDIKDEQFLEFLNNILSSGEIANLFPKEEMDEIMNELTPIMKKYAPKRIPVPDVLYEYFIIRSRANLHVVMCFSPFPGLISGSTMDWFQKWPKEALIEVAHHFLWEFKVVCSPDTKQQLIEIMGIVQDNVADTCEQYYERFRRQTHVTPKSYLSFLEGYKKLYKEKHESIAEMARRMTTGLEKLVEAATSVDILKKELEVKDMEIKKATEKAEEVLAAVADSQAAAEVVKAEVMEVKDRAVKLVSVIAAETAIAEDKLADAKPALDAAEAALQTINAADIATVRKLGKPPHLITLIMDAVIILFRKRIDPIKPDPEKQCLTASWAESLKVMADARFLSNLKNYPKDEINAEMVDLLQPYFQYPQYTFEAAKIACGNVAGLISWTIAMAQFYSVNKDVLPLKANLAVMQGKYQAAKKELEAAEAQLEAKERELAHVQKQFDDAMTLKQAVLDDAAKCQQKMDAATALINGLSGERIRWTEQSALFKAEIERLVGDILLLTGFLSYSGPFNQEFRTLLTSNWLGELLRRKIPVSMNLNITEQLTDTATIGEWNLCGLPTDELSIQNGIIVTKAARYPLLIDPQIQGKIWIKNTEKHNDLIVTTLNHKYFRNHIEDCVSLGRPMLIEDVFEDLDPVLDNVLEKNYIKVGSTYKVKLGDKEIDVTAGHRIYITTKLPNPAYTPEISARTSIIDFTVTMQGLEDQLLGRVILKEKQEMEAERTQLIMDVTANRRKMQELEANLLHKLTTIQGSLVEDVSLIQVLNVTKVTATETYDVFKFINRGYYEQHKYLFTLLLTLKIDLQRGYVSFEEFQTFIKGGAALDLNACPPKPFKWITDMSWLNLVQLSGLRQFTNILNQVTNNEKGWKAWFDKEAPEEEPLPDGYNVLDIFRKLLVVRSWCPDRTLAQSLKYVVSSMGSRYSEAVIVNYEQMVLESRPLVPLIGFLAMGSDPTPSIEITAKRLEIICSSISMGQGQEIHARKLIERGLKEVIIAMSNDYMVEVMEQFGELEKDPESIHEYFRLWITTEVHPKFPITLLQMSIKYTCEPPSGIKAGLMRTYDAMSQDFLDYSDSPFYLPLIYTISFLHTVVQERRKFGPLGWNIPYEFNSADWLSSCMFVQNHLDSLEPGQPVSWTTVRYMVSAVEYGGRVTDDYDNRLLGTFCKVWFSDQIFNDDFQFYKGYGILKFKNIPEYIEVIETMKTVDPPQAYGLHSNADITYQRNTTQELLDTILSIQPKESSAGGGETREASVYRQSKEMLDKVPLDFDPHEVLARLRLYGILNSMVIFLRQEIDRMQKVITLVRTTLKDLLLAIDGTIIMNEALRDSLDSIYDAKVPEIWKKSSWSSSTLGFWFTEFLERTIQFSTWCFQARPNSFWMTGFFNPQGFLTAMRQEVTRAHKGWALDMVTLHNDVTKFPLEEIKAPPPEGVYIHGIYLEGAGWDRRNMRLCESTIKVVYAVLPVIHVYAINSTAPKDPKLYQCPVYKKPVRTGLTFITPLWLPSAKSPEHWILRGVAMLCDIK</sequence>
<reference evidence="17" key="1">
    <citation type="submission" date="2020-08" db="EMBL/GenBank/DDBJ databases">
        <title>Spodoptera exigua strain:BAW_Kor-Di-RS1 Genome sequencing and assembly.</title>
        <authorList>
            <person name="Kim J."/>
            <person name="Nam H.Y."/>
            <person name="Kwon M."/>
            <person name="Choi J.H."/>
            <person name="Cho S.R."/>
            <person name="Kim G.-H."/>
        </authorList>
    </citation>
    <scope>NUCLEOTIDE SEQUENCE</scope>
    <source>
        <strain evidence="17">BAW_Kor-Di-RS1</strain>
        <tissue evidence="17">Whole-body</tissue>
    </source>
</reference>
<dbReference type="Gene3D" id="6.10.140.1060">
    <property type="match status" value="2"/>
</dbReference>
<keyword evidence="10" id="KW-0969">Cilium</keyword>
<evidence type="ECO:0000256" key="3">
    <source>
        <dbReference type="ARBA" id="ARBA00022490"/>
    </source>
</evidence>
<dbReference type="FunFam" id="1.20.140.100:FF:000003">
    <property type="entry name" value="Dynein, axonemal, heavy chain 5"/>
    <property type="match status" value="1"/>
</dbReference>
<keyword evidence="12" id="KW-0206">Cytoskeleton</keyword>
<dbReference type="FunFam" id="1.10.8.1220:FF:000001">
    <property type="entry name" value="Dynein axonemal heavy chain 5"/>
    <property type="match status" value="1"/>
</dbReference>
<dbReference type="InterPro" id="IPR041658">
    <property type="entry name" value="AAA_lid_11"/>
</dbReference>
<dbReference type="FunFam" id="1.10.8.720:FF:000004">
    <property type="entry name" value="Dynein heavy chain 5, axonemal"/>
    <property type="match status" value="2"/>
</dbReference>
<dbReference type="Pfam" id="PF18198">
    <property type="entry name" value="AAA_lid_11"/>
    <property type="match status" value="2"/>
</dbReference>
<evidence type="ECO:0000256" key="10">
    <source>
        <dbReference type="ARBA" id="ARBA00023069"/>
    </source>
</evidence>
<comment type="similarity">
    <text evidence="2">Belongs to the dynein heavy chain family.</text>
</comment>
<feature type="compositionally biased region" description="Basic and acidic residues" evidence="15">
    <location>
        <begin position="1764"/>
        <end position="1776"/>
    </location>
</feature>
<name>A0A835GQ63_SPOEX</name>
<evidence type="ECO:0000256" key="4">
    <source>
        <dbReference type="ARBA" id="ARBA00022701"/>
    </source>
</evidence>